<reference evidence="3" key="1">
    <citation type="submission" date="2021-02" db="EMBL/GenBank/DDBJ databases">
        <authorList>
            <person name="Nowell W R."/>
        </authorList>
    </citation>
    <scope>NUCLEOTIDE SEQUENCE</scope>
</reference>
<dbReference type="InterPro" id="IPR029058">
    <property type="entry name" value="AB_hydrolase_fold"/>
</dbReference>
<sequence length="468" mass="52613">MKPSDESTIYHIHIDRKTPLASTTLNIVRNDPFTISELLFSSSEQKLILTSIKAVFEIMDDFEIYSINLDNTLSLSHVMFLMSGLGSSKNSSVITQERLYSLNLTNGQIQRFAKDFAGNIRESATRPDGGVYILGQVGTNVQIYTQQSSKKYTILHHGLDGICESISLSLSPHKNSTIAFVYSSYAQAKEVYVVDSIKQLESAKVITNENRLFTEHNLPRVKTFKWTSDEDDCAIEELLHYPPGKFKSTNLPLLVLIHGGPHAPSLNQFQLSTDTWGSLAATDGYGDQFLDEIRYEPLTRPGKDILSGVHRLIQDGIVDLNRLAVVGYSYGGFLNNWLITQTTNFKAALSGSGSVDYVSALGTMKFPPLIDYLMGGFPWDTSDIYAKLSPIYQLDKVRTPTLIVTGEVDIRVPPGQNFMLERARHYLGVPVQLLIFPTERHSFRNNPWHGKIKVREELKWLNKYGHQN</sequence>
<dbReference type="Pfam" id="PF00326">
    <property type="entry name" value="Peptidase_S9"/>
    <property type="match status" value="1"/>
</dbReference>
<proteinExistence type="predicted"/>
<protein>
    <recommendedName>
        <fullName evidence="2">Peptidase S9 prolyl oligopeptidase catalytic domain-containing protein</fullName>
    </recommendedName>
</protein>
<keyword evidence="1" id="KW-0378">Hydrolase</keyword>
<dbReference type="EMBL" id="CAJNOV010010805">
    <property type="protein sequence ID" value="CAF1422018.1"/>
    <property type="molecule type" value="Genomic_DNA"/>
</dbReference>
<dbReference type="SUPFAM" id="SSF82171">
    <property type="entry name" value="DPP6 N-terminal domain-like"/>
    <property type="match status" value="1"/>
</dbReference>
<dbReference type="Proteomes" id="UP000663855">
    <property type="component" value="Unassembled WGS sequence"/>
</dbReference>
<evidence type="ECO:0000313" key="5">
    <source>
        <dbReference type="Proteomes" id="UP000663855"/>
    </source>
</evidence>
<accession>A0A815MIG7</accession>
<organism evidence="3 5">
    <name type="scientific">Rotaria magnacalcarata</name>
    <dbReference type="NCBI Taxonomy" id="392030"/>
    <lineage>
        <taxon>Eukaryota</taxon>
        <taxon>Metazoa</taxon>
        <taxon>Spiralia</taxon>
        <taxon>Gnathifera</taxon>
        <taxon>Rotifera</taxon>
        <taxon>Eurotatoria</taxon>
        <taxon>Bdelloidea</taxon>
        <taxon>Philodinida</taxon>
        <taxon>Philodinidae</taxon>
        <taxon>Rotaria</taxon>
    </lineage>
</organism>
<feature type="domain" description="Peptidase S9 prolyl oligopeptidase catalytic" evidence="2">
    <location>
        <begin position="282"/>
        <end position="464"/>
    </location>
</feature>
<dbReference type="EMBL" id="CAJOBH010107009">
    <property type="protein sequence ID" value="CAF4642404.1"/>
    <property type="molecule type" value="Genomic_DNA"/>
</dbReference>
<dbReference type="Gene3D" id="3.40.50.1820">
    <property type="entry name" value="alpha/beta hydrolase"/>
    <property type="match status" value="1"/>
</dbReference>
<dbReference type="GO" id="GO:0006508">
    <property type="term" value="P:proteolysis"/>
    <property type="evidence" value="ECO:0007669"/>
    <property type="project" value="InterPro"/>
</dbReference>
<evidence type="ECO:0000259" key="2">
    <source>
        <dbReference type="Pfam" id="PF00326"/>
    </source>
</evidence>
<name>A0A815MIG7_9BILA</name>
<dbReference type="PANTHER" id="PTHR42776:SF27">
    <property type="entry name" value="DIPEPTIDYL PEPTIDASE FAMILY MEMBER 6"/>
    <property type="match status" value="1"/>
</dbReference>
<comment type="caution">
    <text evidence="3">The sequence shown here is derived from an EMBL/GenBank/DDBJ whole genome shotgun (WGS) entry which is preliminary data.</text>
</comment>
<evidence type="ECO:0000313" key="4">
    <source>
        <dbReference type="EMBL" id="CAF4642404.1"/>
    </source>
</evidence>
<dbReference type="PANTHER" id="PTHR42776">
    <property type="entry name" value="SERINE PEPTIDASE S9 FAMILY MEMBER"/>
    <property type="match status" value="1"/>
</dbReference>
<dbReference type="Proteomes" id="UP000681967">
    <property type="component" value="Unassembled WGS sequence"/>
</dbReference>
<gene>
    <name evidence="4" type="ORF">BYL167_LOCUS41823</name>
    <name evidence="3" type="ORF">CJN711_LOCUS23056</name>
</gene>
<dbReference type="GO" id="GO:0004252">
    <property type="term" value="F:serine-type endopeptidase activity"/>
    <property type="evidence" value="ECO:0007669"/>
    <property type="project" value="TreeGrafter"/>
</dbReference>
<evidence type="ECO:0000256" key="1">
    <source>
        <dbReference type="ARBA" id="ARBA00022801"/>
    </source>
</evidence>
<dbReference type="InterPro" id="IPR001375">
    <property type="entry name" value="Peptidase_S9_cat"/>
</dbReference>
<dbReference type="AlphaFoldDB" id="A0A815MIG7"/>
<evidence type="ECO:0000313" key="3">
    <source>
        <dbReference type="EMBL" id="CAF1422018.1"/>
    </source>
</evidence>
<dbReference type="SUPFAM" id="SSF53474">
    <property type="entry name" value="alpha/beta-Hydrolases"/>
    <property type="match status" value="1"/>
</dbReference>